<keyword evidence="2" id="KW-1185">Reference proteome</keyword>
<sequence>MALQSRVTILVKASPQPSKRHSETVCCAGLQEDGTWKRLFPIRFRRLSGEKAFSRWDIVNFEYSRPRDDNRQESCRVHEESIQIVGQTKRAEEKSSLIERAVLASEKEAIDRNLSLALIRPTDVTLTWQKLTEKELETDRQNFAEQAKQLSFLEDEIAAYEPCPYRFKMRYRDEAGEHTKTCADWETSAAFFNLRQSMPESDILRHLEKTYCENYVKKGLVLALGNMKRRPQTWQLLGVFPIERPVQRDLFSS</sequence>
<dbReference type="EMBL" id="CP010643">
    <property type="protein sequence ID" value="ATG36335.1"/>
    <property type="molecule type" value="Genomic_DNA"/>
</dbReference>
<evidence type="ECO:0000313" key="1">
    <source>
        <dbReference type="EMBL" id="ATG36335.1"/>
    </source>
</evidence>
<reference evidence="1 2" key="3">
    <citation type="journal article" date="2017" name="Int. J. Syst. Evol. Microbiol.">
        <title>Adaptation of Surface-Associated Bacteria to the Open Ocean: A Genomically Distinct Subpopulation of Phaeobacter gallaeciensis Colonizes Pacific Mesozooplankton.</title>
        <authorList>
            <person name="Freese H.M."/>
            <person name="Methner A."/>
            <person name="Overmann J."/>
        </authorList>
    </citation>
    <scope>NUCLEOTIDE SEQUENCE [LARGE SCALE GENOMIC DNA]</scope>
    <source>
        <strain evidence="1 2">P36</strain>
    </source>
</reference>
<reference evidence="1 2" key="4">
    <citation type="journal article" date="2018" name="Environ. Microbiol. Rep.">
        <title>Phylogenetic distribution of roseobacticides in the Roseobacter group and their effect on microalgae.</title>
        <authorList>
            <person name="Sonnenschein E.C."/>
            <person name="Phippen C.B."/>
            <person name="Bentzon-Tilia M."/>
            <person name="Rasmussen S.A."/>
            <person name="Nielsen K.F."/>
            <person name="Gram L."/>
        </authorList>
    </citation>
    <scope>NUCLEOTIDE SEQUENCE [LARGE SCALE GENOMIC DNA]</scope>
    <source>
        <strain evidence="1 2">P36</strain>
    </source>
</reference>
<proteinExistence type="predicted"/>
<protein>
    <submittedName>
        <fullName evidence="1">Uncharacterized protein</fullName>
    </submittedName>
</protein>
<dbReference type="Proteomes" id="UP000218891">
    <property type="component" value="Chromosome"/>
</dbReference>
<reference evidence="1 2" key="1">
    <citation type="journal article" date="2017" name="Front. Microbiol.">
        <title>Phaeobacter piscinae sp. nov., a species of the Roseobacter group and potential aquaculture probiont.</title>
        <authorList>
            <person name="Sonnenschein E.C."/>
            <person name="Phippen C.B.W."/>
            <person name="Nielsen K.F."/>
            <person name="Mateiu R.V."/>
            <person name="Melchiorsen J."/>
            <person name="Gram L."/>
            <person name="Overmann J."/>
            <person name="Freese H.M."/>
        </authorList>
    </citation>
    <scope>NUCLEOTIDE SEQUENCE [LARGE SCALE GENOMIC DNA]</scope>
    <source>
        <strain evidence="1 2">P36</strain>
    </source>
</reference>
<dbReference type="RefSeq" id="WP_123580066.1">
    <property type="nucleotide sequence ID" value="NZ_CP010643.1"/>
</dbReference>
<name>A0ABM6PFA7_9RHOB</name>
<evidence type="ECO:0000313" key="2">
    <source>
        <dbReference type="Proteomes" id="UP000218891"/>
    </source>
</evidence>
<gene>
    <name evidence="1" type="ORF">PhaeoP36_02210</name>
</gene>
<accession>A0ABM6PFA7</accession>
<reference evidence="1 2" key="2">
    <citation type="journal article" date="2017" name="Genome Biol. Evol.">
        <title>Trajectories and Drivers of Genome Evolution in Surface-Associated Marine Phaeobacter.</title>
        <authorList>
            <person name="Freese H.M."/>
            <person name="Sikorski J."/>
            <person name="Bunk B."/>
            <person name="Scheuner C."/>
            <person name="Meier-Kolthoff J.P."/>
            <person name="Sproer C."/>
            <person name="Gram L."/>
            <person name="Overmann J."/>
        </authorList>
    </citation>
    <scope>NUCLEOTIDE SEQUENCE [LARGE SCALE GENOMIC DNA]</scope>
    <source>
        <strain evidence="1 2">P36</strain>
    </source>
</reference>
<organism evidence="1 2">
    <name type="scientific">Phaeobacter piscinae</name>
    <dbReference type="NCBI Taxonomy" id="1580596"/>
    <lineage>
        <taxon>Bacteria</taxon>
        <taxon>Pseudomonadati</taxon>
        <taxon>Pseudomonadota</taxon>
        <taxon>Alphaproteobacteria</taxon>
        <taxon>Rhodobacterales</taxon>
        <taxon>Roseobacteraceae</taxon>
        <taxon>Phaeobacter</taxon>
    </lineage>
</organism>